<gene>
    <name evidence="18" type="primary">treZ</name>
    <name evidence="18" type="ORF">FJM51_19690</name>
</gene>
<dbReference type="PIRSF" id="PIRSF006337">
    <property type="entry name" value="Trehalose_TreZ"/>
    <property type="match status" value="1"/>
</dbReference>
<comment type="similarity">
    <text evidence="3 14">Belongs to the glycosyl hydrolase 13 family.</text>
</comment>
<evidence type="ECO:0000256" key="6">
    <source>
        <dbReference type="ARBA" id="ARBA00022490"/>
    </source>
</evidence>
<dbReference type="GO" id="GO:0005737">
    <property type="term" value="C:cytoplasm"/>
    <property type="evidence" value="ECO:0007669"/>
    <property type="project" value="UniProtKB-SubCell"/>
</dbReference>
<dbReference type="InterPro" id="IPR006047">
    <property type="entry name" value="GH13_cat_dom"/>
</dbReference>
<evidence type="ECO:0000256" key="1">
    <source>
        <dbReference type="ARBA" id="ARBA00004496"/>
    </source>
</evidence>
<dbReference type="EC" id="3.2.1.141" evidence="4 13"/>
<evidence type="ECO:0000259" key="17">
    <source>
        <dbReference type="SMART" id="SM00642"/>
    </source>
</evidence>
<evidence type="ECO:0000256" key="16">
    <source>
        <dbReference type="PIRSR" id="PIRSR006337-3"/>
    </source>
</evidence>
<dbReference type="InterPro" id="IPR013783">
    <property type="entry name" value="Ig-like_fold"/>
</dbReference>
<dbReference type="OrthoDB" id="9800174at2"/>
<dbReference type="GO" id="GO:0005992">
    <property type="term" value="P:trehalose biosynthetic process"/>
    <property type="evidence" value="ECO:0007669"/>
    <property type="project" value="UniProtKB-UniRule"/>
</dbReference>
<dbReference type="Pfam" id="PF00128">
    <property type="entry name" value="Alpha-amylase"/>
    <property type="match status" value="1"/>
</dbReference>
<keyword evidence="6" id="KW-0963">Cytoplasm</keyword>
<evidence type="ECO:0000256" key="2">
    <source>
        <dbReference type="ARBA" id="ARBA00005199"/>
    </source>
</evidence>
<dbReference type="SMART" id="SM00642">
    <property type="entry name" value="Aamy"/>
    <property type="match status" value="1"/>
</dbReference>
<keyword evidence="7 14" id="KW-0378">Hydrolase</keyword>
<dbReference type="AlphaFoldDB" id="A0A501WK73"/>
<dbReference type="SUPFAM" id="SSF51445">
    <property type="entry name" value="(Trans)glycosidases"/>
    <property type="match status" value="1"/>
</dbReference>
<feature type="active site" description="Proton donor" evidence="15">
    <location>
        <position position="321"/>
    </location>
</feature>
<keyword evidence="9 14" id="KW-0326">Glycosidase</keyword>
<dbReference type="PANTHER" id="PTHR43651:SF11">
    <property type="entry name" value="MALTO-OLIGOSYLTREHALOSE TREHALOHYDROLASE"/>
    <property type="match status" value="1"/>
</dbReference>
<evidence type="ECO:0000313" key="18">
    <source>
        <dbReference type="EMBL" id="TPE47557.1"/>
    </source>
</evidence>
<feature type="site" description="Transition state stabilizer" evidence="16">
    <location>
        <position position="418"/>
    </location>
</feature>
<organism evidence="18 19">
    <name type="scientific">Amaricoccus solimangrovi</name>
    <dbReference type="NCBI Taxonomy" id="2589815"/>
    <lineage>
        <taxon>Bacteria</taxon>
        <taxon>Pseudomonadati</taxon>
        <taxon>Pseudomonadota</taxon>
        <taxon>Alphaproteobacteria</taxon>
        <taxon>Rhodobacterales</taxon>
        <taxon>Paracoccaceae</taxon>
        <taxon>Amaricoccus</taxon>
    </lineage>
</organism>
<protein>
    <recommendedName>
        <fullName evidence="5 13">Malto-oligosyltrehalose trehalohydrolase</fullName>
        <shortName evidence="14">MTHase</shortName>
        <ecNumber evidence="4 13">3.2.1.141</ecNumber>
    </recommendedName>
    <alternativeName>
        <fullName evidence="11 14">4-alpha-D-((1-&gt;4)-alpha-D-glucano)trehalose trehalohydrolase</fullName>
    </alternativeName>
    <alternativeName>
        <fullName evidence="10 14">Maltooligosyl trehalose trehalohydrolase</fullName>
    </alternativeName>
</protein>
<comment type="catalytic activity">
    <reaction evidence="12 14">
        <text>hydrolysis of (1-&gt;4)-alpha-D-glucosidic linkage in 4-alpha-D-[(1-&gt;4)-alpha-D-glucanosyl]n trehalose to yield trehalose and (1-&gt;4)-alpha-D-glucan.</text>
        <dbReference type="EC" id="3.2.1.141"/>
    </reaction>
</comment>
<evidence type="ECO:0000256" key="12">
    <source>
        <dbReference type="ARBA" id="ARBA00034013"/>
    </source>
</evidence>
<dbReference type="Gene3D" id="2.60.40.1180">
    <property type="entry name" value="Golgi alpha-mannosidase II"/>
    <property type="match status" value="1"/>
</dbReference>
<dbReference type="PANTHER" id="PTHR43651">
    <property type="entry name" value="1,4-ALPHA-GLUCAN-BRANCHING ENZYME"/>
    <property type="match status" value="1"/>
</dbReference>
<dbReference type="InterPro" id="IPR044901">
    <property type="entry name" value="Trehalose_TreZ_E-set_sf"/>
</dbReference>
<evidence type="ECO:0000256" key="4">
    <source>
        <dbReference type="ARBA" id="ARBA00012268"/>
    </source>
</evidence>
<feature type="active site" description="Nucleophile" evidence="15">
    <location>
        <position position="285"/>
    </location>
</feature>
<name>A0A501WK73_9RHOB</name>
<comment type="pathway">
    <text evidence="2 14">Glycan biosynthesis; trehalose biosynthesis.</text>
</comment>
<evidence type="ECO:0000256" key="9">
    <source>
        <dbReference type="ARBA" id="ARBA00023295"/>
    </source>
</evidence>
<accession>A0A501WK73</accession>
<reference evidence="18 19" key="1">
    <citation type="submission" date="2019-06" db="EMBL/GenBank/DDBJ databases">
        <title>A novel bacterium of genus Amaricoccus, isolated from marine sediment.</title>
        <authorList>
            <person name="Huang H."/>
            <person name="Mo K."/>
            <person name="Hu Y."/>
        </authorList>
    </citation>
    <scope>NUCLEOTIDE SEQUENCE [LARGE SCALE GENOMIC DNA]</scope>
    <source>
        <strain evidence="18 19">HB172011</strain>
    </source>
</reference>
<dbReference type="InterPro" id="IPR012768">
    <property type="entry name" value="Trehalose_TreZ"/>
</dbReference>
<dbReference type="InterPro" id="IPR014756">
    <property type="entry name" value="Ig_E-set"/>
</dbReference>
<dbReference type="Gene3D" id="1.10.10.760">
    <property type="entry name" value="E-set domains of sugar-utilizing enzymes"/>
    <property type="match status" value="1"/>
</dbReference>
<dbReference type="CDD" id="cd11325">
    <property type="entry name" value="AmyAc_GTHase"/>
    <property type="match status" value="1"/>
</dbReference>
<evidence type="ECO:0000256" key="3">
    <source>
        <dbReference type="ARBA" id="ARBA00008061"/>
    </source>
</evidence>
<dbReference type="Proteomes" id="UP000319255">
    <property type="component" value="Unassembled WGS sequence"/>
</dbReference>
<dbReference type="InterPro" id="IPR013780">
    <property type="entry name" value="Glyco_hydro_b"/>
</dbReference>
<evidence type="ECO:0000256" key="5">
    <source>
        <dbReference type="ARBA" id="ARBA00015938"/>
    </source>
</evidence>
<evidence type="ECO:0000256" key="15">
    <source>
        <dbReference type="PIRSR" id="PIRSR006337-1"/>
    </source>
</evidence>
<keyword evidence="19" id="KW-1185">Reference proteome</keyword>
<dbReference type="GO" id="GO:0033942">
    <property type="term" value="F:4-alpha-D-(1-&gt;4)-alpha-D-glucanotrehalose trehalohydrolase activity"/>
    <property type="evidence" value="ECO:0007669"/>
    <property type="project" value="UniProtKB-EC"/>
</dbReference>
<comment type="caution">
    <text evidence="18">The sequence shown here is derived from an EMBL/GenBank/DDBJ whole genome shotgun (WGS) entry which is preliminary data.</text>
</comment>
<dbReference type="Gene3D" id="3.20.20.80">
    <property type="entry name" value="Glycosidases"/>
    <property type="match status" value="1"/>
</dbReference>
<dbReference type="UniPathway" id="UPA00299"/>
<evidence type="ECO:0000313" key="19">
    <source>
        <dbReference type="Proteomes" id="UP000319255"/>
    </source>
</evidence>
<sequence>MGERGTEKRGRRHAVRLREFRTGSRKREAPVTAPLWGAEPEAEGYRFRLWAPSQRALTLRLGGRDLPMRPEADGWYVLAAEARPGDAYGFVLENGLMVPDPAARAQRGDVHGPSLLVDPGAYAWATEDWAGRPWHEAVICELHVGTFTPEGTYRAAIERLDHLAETGFTAIELMPLSQFDGARGWGYDGVLLRAPHNAYGTPDDLRALIDAAHARGLMVFLDIVFNHFGASGNYLPAYAPDFFRKGGETPWGAAIAYHLPPVRAFFVEAALGWLAEYRFDGLRLDAIDYVRDPESDPEILIDIARQIRAAFPDRAIHLATEDNRNVTHLHERGEDGGVPLYTAEWNDDFHNAAHVIATGETEGYYIDFAEGHWEVFGRILAEGFGFQGEHSAFQDQRRGQPSAHLPPVAFVDFLQNHDQIGNRAYGERLSVIAKPERLRALTAILLLSPHIPLMFMGEEWGETTPFVFFTDFHGELAELVRQGRRREFAHFAAFRDEAARATIPDPNEPGSLAASRIDWGHRETEAGAAALGRTRDLLATRAREIVPRLARAPGGGGRLVAAEEGVLAVDWRLDGATLRLRANLDDRPRAVPPGAGRAILGGPGAELPAGEVVFLIEEDAP</sequence>
<evidence type="ECO:0000256" key="11">
    <source>
        <dbReference type="ARBA" id="ARBA00033284"/>
    </source>
</evidence>
<evidence type="ECO:0000256" key="7">
    <source>
        <dbReference type="ARBA" id="ARBA00022801"/>
    </source>
</evidence>
<dbReference type="InterPro" id="IPR017853">
    <property type="entry name" value="GH"/>
</dbReference>
<evidence type="ECO:0000256" key="14">
    <source>
        <dbReference type="PIRNR" id="PIRNR006337"/>
    </source>
</evidence>
<feature type="domain" description="Glycosyl hydrolase family 13 catalytic" evidence="17">
    <location>
        <begin position="141"/>
        <end position="495"/>
    </location>
</feature>
<proteinExistence type="inferred from homology"/>
<evidence type="ECO:0000256" key="8">
    <source>
        <dbReference type="ARBA" id="ARBA00023277"/>
    </source>
</evidence>
<evidence type="ECO:0000256" key="13">
    <source>
        <dbReference type="NCBIfam" id="TIGR02402"/>
    </source>
</evidence>
<dbReference type="Gene3D" id="2.60.40.10">
    <property type="entry name" value="Immunoglobulins"/>
    <property type="match status" value="1"/>
</dbReference>
<keyword evidence="8" id="KW-0119">Carbohydrate metabolism</keyword>
<dbReference type="EMBL" id="VFRP01000029">
    <property type="protein sequence ID" value="TPE47557.1"/>
    <property type="molecule type" value="Genomic_DNA"/>
</dbReference>
<dbReference type="SUPFAM" id="SSF81296">
    <property type="entry name" value="E set domains"/>
    <property type="match status" value="1"/>
</dbReference>
<dbReference type="CDD" id="cd02853">
    <property type="entry name" value="E_set_MTHase_like_N"/>
    <property type="match status" value="1"/>
</dbReference>
<evidence type="ECO:0000256" key="10">
    <source>
        <dbReference type="ARBA" id="ARBA00032057"/>
    </source>
</evidence>
<dbReference type="NCBIfam" id="TIGR02402">
    <property type="entry name" value="trehalose_TreZ"/>
    <property type="match status" value="1"/>
</dbReference>
<comment type="subcellular location">
    <subcellularLocation>
        <location evidence="1 15">Cytoplasm</location>
    </subcellularLocation>
</comment>